<dbReference type="Pfam" id="PF01917">
    <property type="entry name" value="Flagellin_arch-type"/>
    <property type="match status" value="1"/>
</dbReference>
<dbReference type="RefSeq" id="WP_317297248.1">
    <property type="nucleotide sequence ID" value="NZ_JABFFQ010000016.1"/>
</dbReference>
<keyword evidence="5" id="KW-0472">Membrane</keyword>
<evidence type="ECO:0000313" key="7">
    <source>
        <dbReference type="Proteomes" id="UP001273768"/>
    </source>
</evidence>
<organism evidence="6 7">
    <name type="scientific">Methanoculleus nereidis</name>
    <dbReference type="NCBI Taxonomy" id="2735141"/>
    <lineage>
        <taxon>Archaea</taxon>
        <taxon>Methanobacteriati</taxon>
        <taxon>Methanobacteriota</taxon>
        <taxon>Stenosarchaea group</taxon>
        <taxon>Methanomicrobia</taxon>
        <taxon>Methanomicrobiales</taxon>
        <taxon>Methanomicrobiaceae</taxon>
        <taxon>Methanoculleus</taxon>
    </lineage>
</organism>
<keyword evidence="6" id="KW-0969">Cilium</keyword>
<protein>
    <recommendedName>
        <fullName evidence="4">Flagellin</fullName>
    </recommendedName>
</protein>
<comment type="subcellular location">
    <subcellularLocation>
        <location evidence="1 4">Archaeal flagellum</location>
    </subcellularLocation>
</comment>
<keyword evidence="5" id="KW-1133">Transmembrane helix</keyword>
<comment type="function">
    <text evidence="4">Flagellin is the subunit protein which polymerizes to form the filaments of archaeal flagella.</text>
</comment>
<evidence type="ECO:0000256" key="5">
    <source>
        <dbReference type="SAM" id="Phobius"/>
    </source>
</evidence>
<dbReference type="InterPro" id="IPR002774">
    <property type="entry name" value="Flagellin_arc-type"/>
</dbReference>
<accession>A0ABU3Z5J4</accession>
<keyword evidence="5" id="KW-0812">Transmembrane</keyword>
<dbReference type="NCBIfam" id="TIGR02537">
    <property type="entry name" value="arch_flag_Nterm"/>
    <property type="match status" value="1"/>
</dbReference>
<sequence length="196" mass="21100">MGRTSTSSSSDAGFTGLEAAIVLIAFVIVAAIFAYVVLTAGILFSEESQSTVHQGVHEAGSSITLASTVYGVSKTRESIDYILIPIELTAGGEPIDMNTVSIRLIGPSHARIVLQNDPLIDAFPRVGRWSVQERFSADSDTLLEARERYVLNISPDIKTDYKPYKTFVVEIKPAGRAALRVERTVPGSINGITSLT</sequence>
<dbReference type="InterPro" id="IPR013373">
    <property type="entry name" value="Flagellin/pilin_N_arc"/>
</dbReference>
<evidence type="ECO:0000256" key="4">
    <source>
        <dbReference type="RuleBase" id="RU361282"/>
    </source>
</evidence>
<name>A0ABU3Z5J4_9EURY</name>
<dbReference type="Proteomes" id="UP001273768">
    <property type="component" value="Unassembled WGS sequence"/>
</dbReference>
<evidence type="ECO:0000313" key="6">
    <source>
        <dbReference type="EMBL" id="MDV4344070.1"/>
    </source>
</evidence>
<feature type="transmembrane region" description="Helical" evidence="5">
    <location>
        <begin position="20"/>
        <end position="44"/>
    </location>
</feature>
<reference evidence="6 7" key="1">
    <citation type="submission" date="2020-05" db="EMBL/GenBank/DDBJ databases">
        <title>Isolation and characterization of methanoarchaea from a cold seep at offshore SW Taiwan.</title>
        <authorList>
            <person name="Chen Y.-W."/>
            <person name="Chen S.-C."/>
            <person name="Lai M.-C."/>
        </authorList>
    </citation>
    <scope>NUCLEOTIDE SEQUENCE [LARGE SCALE GENOMIC DNA]</scope>
    <source>
        <strain evidence="6 7">YWC-01</strain>
    </source>
</reference>
<evidence type="ECO:0000256" key="3">
    <source>
        <dbReference type="ARBA" id="ARBA00022440"/>
    </source>
</evidence>
<gene>
    <name evidence="6" type="ORF">HL657_13030</name>
</gene>
<keyword evidence="3 4" id="KW-0974">Archaeal flagellum</keyword>
<dbReference type="EMBL" id="JABFFQ010000016">
    <property type="protein sequence ID" value="MDV4344070.1"/>
    <property type="molecule type" value="Genomic_DNA"/>
</dbReference>
<comment type="similarity">
    <text evidence="2 4">Belongs to the archaeal flagellin family.</text>
</comment>
<keyword evidence="6" id="KW-0966">Cell projection</keyword>
<keyword evidence="6" id="KW-0282">Flagellum</keyword>
<dbReference type="PANTHER" id="PTHR35903:SF1">
    <property type="entry name" value="FLAGELLIN B1"/>
    <property type="match status" value="1"/>
</dbReference>
<keyword evidence="7" id="KW-1185">Reference proteome</keyword>
<dbReference type="PANTHER" id="PTHR35903">
    <property type="entry name" value="FLAGELLIN B1"/>
    <property type="match status" value="1"/>
</dbReference>
<evidence type="ECO:0000256" key="2">
    <source>
        <dbReference type="ARBA" id="ARBA00010256"/>
    </source>
</evidence>
<proteinExistence type="inferred from homology"/>
<evidence type="ECO:0000256" key="1">
    <source>
        <dbReference type="ARBA" id="ARBA00004618"/>
    </source>
</evidence>
<comment type="caution">
    <text evidence="6">The sequence shown here is derived from an EMBL/GenBank/DDBJ whole genome shotgun (WGS) entry which is preliminary data.</text>
</comment>